<evidence type="ECO:0000313" key="1">
    <source>
        <dbReference type="EMBL" id="RHZ70819.1"/>
    </source>
</evidence>
<evidence type="ECO:0000313" key="2">
    <source>
        <dbReference type="Proteomes" id="UP000266861"/>
    </source>
</evidence>
<dbReference type="Proteomes" id="UP000266861">
    <property type="component" value="Unassembled WGS sequence"/>
</dbReference>
<organism evidence="1 2">
    <name type="scientific">Diversispora epigaea</name>
    <dbReference type="NCBI Taxonomy" id="1348612"/>
    <lineage>
        <taxon>Eukaryota</taxon>
        <taxon>Fungi</taxon>
        <taxon>Fungi incertae sedis</taxon>
        <taxon>Mucoromycota</taxon>
        <taxon>Glomeromycotina</taxon>
        <taxon>Glomeromycetes</taxon>
        <taxon>Diversisporales</taxon>
        <taxon>Diversisporaceae</taxon>
        <taxon>Diversispora</taxon>
    </lineage>
</organism>
<comment type="caution">
    <text evidence="1">The sequence shown here is derived from an EMBL/GenBank/DDBJ whole genome shotgun (WGS) entry which is preliminary data.</text>
</comment>
<accession>A0A397I547</accession>
<dbReference type="EMBL" id="PQFF01000243">
    <property type="protein sequence ID" value="RHZ70819.1"/>
    <property type="molecule type" value="Genomic_DNA"/>
</dbReference>
<name>A0A397I547_9GLOM</name>
<protein>
    <submittedName>
        <fullName evidence="1">Uncharacterized protein</fullName>
    </submittedName>
</protein>
<reference evidence="1 2" key="1">
    <citation type="submission" date="2018-08" db="EMBL/GenBank/DDBJ databases">
        <title>Genome and evolution of the arbuscular mycorrhizal fungus Diversispora epigaea (formerly Glomus versiforme) and its bacterial endosymbionts.</title>
        <authorList>
            <person name="Sun X."/>
            <person name="Fei Z."/>
            <person name="Harrison M."/>
        </authorList>
    </citation>
    <scope>NUCLEOTIDE SEQUENCE [LARGE SCALE GENOMIC DNA]</scope>
    <source>
        <strain evidence="1 2">IT104</strain>
    </source>
</reference>
<proteinExistence type="predicted"/>
<gene>
    <name evidence="1" type="ORF">Glove_266g14</name>
</gene>
<keyword evidence="2" id="KW-1185">Reference proteome</keyword>
<sequence>MTTSSSVIKVITQENQDHDLQRGALLADEGSVMVVHVREGKLQVICSEIDEALKDAEQVIYFRIGDQRDISEKEKLGIILEALDNYYIEQKKFKFTVEIKISTFV</sequence>
<dbReference type="AlphaFoldDB" id="A0A397I547"/>